<evidence type="ECO:0000313" key="9">
    <source>
        <dbReference type="Proteomes" id="UP001152049"/>
    </source>
</evidence>
<feature type="domain" description="Helicase ATP-binding" evidence="6">
    <location>
        <begin position="55"/>
        <end position="219"/>
    </location>
</feature>
<dbReference type="Pfam" id="PF07717">
    <property type="entry name" value="OB_NTP_bind"/>
    <property type="match status" value="1"/>
</dbReference>
<dbReference type="InterPro" id="IPR042035">
    <property type="entry name" value="DEAH_win-hel_dom"/>
</dbReference>
<dbReference type="PANTHER" id="PTHR18934">
    <property type="entry name" value="ATP-DEPENDENT RNA HELICASE"/>
    <property type="match status" value="1"/>
</dbReference>
<dbReference type="Gene3D" id="1.10.10.2130">
    <property type="entry name" value="DEAH helicase family, winged-helix domain"/>
    <property type="match status" value="1"/>
</dbReference>
<name>A0A9W8RXB8_9HYPO</name>
<dbReference type="Proteomes" id="UP001152049">
    <property type="component" value="Unassembled WGS sequence"/>
</dbReference>
<feature type="domain" description="Helicase C-terminal" evidence="7">
    <location>
        <begin position="243"/>
        <end position="408"/>
    </location>
</feature>
<dbReference type="Gene3D" id="3.40.50.300">
    <property type="entry name" value="P-loop containing nucleotide triphosphate hydrolases"/>
    <property type="match status" value="2"/>
</dbReference>
<dbReference type="GO" id="GO:0005524">
    <property type="term" value="F:ATP binding"/>
    <property type="evidence" value="ECO:0007669"/>
    <property type="project" value="UniProtKB-KW"/>
</dbReference>
<dbReference type="InterPro" id="IPR011545">
    <property type="entry name" value="DEAD/DEAH_box_helicase_dom"/>
</dbReference>
<dbReference type="InterPro" id="IPR007502">
    <property type="entry name" value="Helicase-assoc_dom"/>
</dbReference>
<organism evidence="8 9">
    <name type="scientific">Fusarium torreyae</name>
    <dbReference type="NCBI Taxonomy" id="1237075"/>
    <lineage>
        <taxon>Eukaryota</taxon>
        <taxon>Fungi</taxon>
        <taxon>Dikarya</taxon>
        <taxon>Ascomycota</taxon>
        <taxon>Pezizomycotina</taxon>
        <taxon>Sordariomycetes</taxon>
        <taxon>Hypocreomycetidae</taxon>
        <taxon>Hypocreales</taxon>
        <taxon>Nectriaceae</taxon>
        <taxon>Fusarium</taxon>
    </lineage>
</organism>
<keyword evidence="9" id="KW-1185">Reference proteome</keyword>
<dbReference type="Pfam" id="PF00270">
    <property type="entry name" value="DEAD"/>
    <property type="match status" value="1"/>
</dbReference>
<dbReference type="AlphaFoldDB" id="A0A9W8RXB8"/>
<evidence type="ECO:0000256" key="4">
    <source>
        <dbReference type="ARBA" id="ARBA00022806"/>
    </source>
</evidence>
<evidence type="ECO:0000256" key="5">
    <source>
        <dbReference type="ARBA" id="ARBA00022840"/>
    </source>
</evidence>
<dbReference type="InterPro" id="IPR011709">
    <property type="entry name" value="DEAD-box_helicase_OB_fold"/>
</dbReference>
<dbReference type="EMBL" id="JAOQAZ010000014">
    <property type="protein sequence ID" value="KAJ4259663.1"/>
    <property type="molecule type" value="Genomic_DNA"/>
</dbReference>
<dbReference type="GO" id="GO:0004386">
    <property type="term" value="F:helicase activity"/>
    <property type="evidence" value="ECO:0007669"/>
    <property type="project" value="UniProtKB-KW"/>
</dbReference>
<dbReference type="PROSITE" id="PS51194">
    <property type="entry name" value="HELICASE_CTER"/>
    <property type="match status" value="1"/>
</dbReference>
<proteinExistence type="inferred from homology"/>
<comment type="similarity">
    <text evidence="1">Belongs to the DEAD box helicase family. DEAH subfamily.</text>
</comment>
<protein>
    <submittedName>
        <fullName evidence="8">Uncharacterized protein</fullName>
    </submittedName>
</protein>
<dbReference type="SMART" id="SM00847">
    <property type="entry name" value="HA2"/>
    <property type="match status" value="1"/>
</dbReference>
<dbReference type="PROSITE" id="PS51192">
    <property type="entry name" value="HELICASE_ATP_BIND_1"/>
    <property type="match status" value="1"/>
</dbReference>
<comment type="caution">
    <text evidence="8">The sequence shown here is derived from an EMBL/GenBank/DDBJ whole genome shotgun (WGS) entry which is preliminary data.</text>
</comment>
<dbReference type="InterPro" id="IPR001650">
    <property type="entry name" value="Helicase_C-like"/>
</dbReference>
<dbReference type="Pfam" id="PF00271">
    <property type="entry name" value="Helicase_C"/>
    <property type="match status" value="1"/>
</dbReference>
<gene>
    <name evidence="8" type="ORF">NW762_007593</name>
</gene>
<accession>A0A9W8RXB8</accession>
<dbReference type="SMART" id="SM00490">
    <property type="entry name" value="HELICc"/>
    <property type="match status" value="1"/>
</dbReference>
<dbReference type="InterPro" id="IPR014001">
    <property type="entry name" value="Helicase_ATP-bd"/>
</dbReference>
<keyword evidence="4" id="KW-0347">Helicase</keyword>
<evidence type="ECO:0000313" key="8">
    <source>
        <dbReference type="EMBL" id="KAJ4259663.1"/>
    </source>
</evidence>
<dbReference type="SMART" id="SM00487">
    <property type="entry name" value="DEXDc"/>
    <property type="match status" value="1"/>
</dbReference>
<keyword evidence="5" id="KW-0067">ATP-binding</keyword>
<dbReference type="GO" id="GO:0003723">
    <property type="term" value="F:RNA binding"/>
    <property type="evidence" value="ECO:0007669"/>
    <property type="project" value="TreeGrafter"/>
</dbReference>
<keyword evidence="2" id="KW-0547">Nucleotide-binding</keyword>
<dbReference type="GO" id="GO:0016787">
    <property type="term" value="F:hydrolase activity"/>
    <property type="evidence" value="ECO:0007669"/>
    <property type="project" value="UniProtKB-KW"/>
</dbReference>
<dbReference type="PANTHER" id="PTHR18934:SF99">
    <property type="entry name" value="ATP-DEPENDENT RNA HELICASE DHX37-RELATED"/>
    <property type="match status" value="1"/>
</dbReference>
<evidence type="ECO:0000259" key="7">
    <source>
        <dbReference type="PROSITE" id="PS51194"/>
    </source>
</evidence>
<dbReference type="GO" id="GO:1990904">
    <property type="term" value="C:ribonucleoprotein complex"/>
    <property type="evidence" value="ECO:0007669"/>
    <property type="project" value="UniProtKB-ARBA"/>
</dbReference>
<keyword evidence="3" id="KW-0378">Hydrolase</keyword>
<evidence type="ECO:0000259" key="6">
    <source>
        <dbReference type="PROSITE" id="PS51192"/>
    </source>
</evidence>
<evidence type="ECO:0000256" key="2">
    <source>
        <dbReference type="ARBA" id="ARBA00022741"/>
    </source>
</evidence>
<dbReference type="SUPFAM" id="SSF52540">
    <property type="entry name" value="P-loop containing nucleoside triphosphate hydrolases"/>
    <property type="match status" value="1"/>
</dbReference>
<dbReference type="CDD" id="cd18791">
    <property type="entry name" value="SF2_C_RHA"/>
    <property type="match status" value="1"/>
</dbReference>
<dbReference type="InterPro" id="IPR027417">
    <property type="entry name" value="P-loop_NTPase"/>
</dbReference>
<dbReference type="PROSITE" id="PS00690">
    <property type="entry name" value="DEAH_ATP_HELICASE"/>
    <property type="match status" value="1"/>
</dbReference>
<evidence type="ECO:0000256" key="3">
    <source>
        <dbReference type="ARBA" id="ARBA00022801"/>
    </source>
</evidence>
<dbReference type="InterPro" id="IPR002464">
    <property type="entry name" value="DNA/RNA_helicase_DEAH_CS"/>
</dbReference>
<evidence type="ECO:0000256" key="1">
    <source>
        <dbReference type="ARBA" id="ARBA00008792"/>
    </source>
</evidence>
<sequence>MNNLEYRATTASEAGRLEEDMAHPFRPGQSHSTKYFELLKLRRQLPVSAKRQDFLDIYHENQVTVVSGETGSGKTTQIPQFILFDEFASTKMIACTQPRRLAATSVAERVAAEMDVKLGKEEVGCHVRFDKRTNAKTRLSYMTDGMLLQLVKDDLYFQKYGCIIIDEVHERTLPTDILLALLKRALPHCPDLKVIFMSATANVGKFLSYFGQGKHFAISGREYPVDIRHLEEPTPDFFSLALHVAKHLHETSVYGDILIFMPSTSEIESACAKLREATRNLEVLPLYSQLPGSDQDVVFKRSTQRRCIISTNVAEASVTIDGVVYVIDTGLVNESRYNPRAGLQTILTAPISQASARQRAGRAGRTRPGVCYRLYTKDDFHEIMLPTTPPAILLSDLSEMILQIKAMGIDDVANFDFIDRPDPEVFFRALEDLLAMGYLSDTGAITSKGQKASKLPVHPAWYNALEKAHELGCSHPIFLRPHAVKFTADLARQRFACPVSDHITQLSAVEAYLQTEAQTKQPGAAGVNVDIRQWCSDAFLNIRALEEVKRIRAQMRKSFADLFKDAPRIANVESVDYDINIRKALALAFVHHVAFNESESGRENDHYRVLHFNWHAGIHPDSSLVGINHKWVIYDTFTCTGCQYLTTVTAIEPEWIMDSERFREKHWPTKNGNDGVQYRMPLAKASFDESREKHSAK</sequence>
<dbReference type="OrthoDB" id="10253254at2759"/>
<reference evidence="8" key="1">
    <citation type="submission" date="2022-09" db="EMBL/GenBank/DDBJ databases">
        <title>Fusarium specimens isolated from Avocado Roots.</title>
        <authorList>
            <person name="Stajich J."/>
            <person name="Roper C."/>
            <person name="Heimlech-Rivalta G."/>
        </authorList>
    </citation>
    <scope>NUCLEOTIDE SEQUENCE</scope>
    <source>
        <strain evidence="8">CF00136</strain>
    </source>
</reference>